<protein>
    <recommendedName>
        <fullName evidence="3">DNA topoisomerase</fullName>
    </recommendedName>
</protein>
<dbReference type="InterPro" id="IPR023405">
    <property type="entry name" value="Topo_IA_core_domain"/>
</dbReference>
<dbReference type="RefSeq" id="WP_089113669.1">
    <property type="nucleotide sequence ID" value="NZ_LOKL01000153.1"/>
</dbReference>
<proteinExistence type="predicted"/>
<evidence type="ECO:0000313" key="2">
    <source>
        <dbReference type="Proteomes" id="UP000825388"/>
    </source>
</evidence>
<sequence>MAVLAEDLIVIEASGKLKRLYAVLAELGMRARCIATLGNLLESPPRLRPVAIHRDAGGAYGESIRIPVRPDAYERVRAEIRSVPGRLFIATDYDQEGHSIAADVVELAKTVRPDLVPMRLQLTELSPEALQASFAAVREYDPSLAVPGTARRIVDRVIASAYSLPSAGVLVGRSTSAIAAMARRGLVPTHEATLQIPCNSGGAHFTARAVVCGERQLGEVVEAAARAAPLSVASSRQCSLGEGADYAEFLATMSEHMDLAGAAKLLQDLYEQGAVSYPRTASRHYGARGLARCKALARSHGARLQQGDDEVVLREGAHEALHIVDALATRKIDITRPAGLQGSEKAIALSWLSRSMIESVWQIRRDLPDVMELPEPLSGLEWARDHGHAPAWYRRPKAGARLLSPSAALLAGLQQQQIGRPSTLVGHVVRAQERHLVAPDGTEGPGASRVLARAPNGLRDPATAHRIDVVCQSAAALGLDLAVDQALAIAAGSGDQLARLMETVEERTPDDDYSHVISP</sequence>
<dbReference type="Proteomes" id="UP000825388">
    <property type="component" value="Unassembled WGS sequence"/>
</dbReference>
<dbReference type="Gene3D" id="3.40.50.140">
    <property type="match status" value="1"/>
</dbReference>
<reference evidence="1" key="1">
    <citation type="submission" date="2015-12" db="EMBL/GenBank/DDBJ databases">
        <authorList>
            <person name="Bansal K."/>
            <person name="Midha S."/>
            <person name="Patil P.B."/>
        </authorList>
    </citation>
    <scope>NUCLEOTIDE SEQUENCE</scope>
    <source>
        <strain evidence="1">LMG867</strain>
    </source>
</reference>
<dbReference type="InterPro" id="IPR013826">
    <property type="entry name" value="Topo_IA_cen_sub3"/>
</dbReference>
<dbReference type="AlphaFoldDB" id="A0AAW4RT55"/>
<organism evidence="1 2">
    <name type="scientific">Xanthomonas citri pv. sesbaniae</name>
    <dbReference type="NCBI Taxonomy" id="473425"/>
    <lineage>
        <taxon>Bacteria</taxon>
        <taxon>Pseudomonadati</taxon>
        <taxon>Pseudomonadota</taxon>
        <taxon>Gammaproteobacteria</taxon>
        <taxon>Lysobacterales</taxon>
        <taxon>Lysobacteraceae</taxon>
        <taxon>Xanthomonas</taxon>
    </lineage>
</organism>
<accession>A0AAW4RT55</accession>
<gene>
    <name evidence="1" type="ORF">Xseb_19045</name>
</gene>
<dbReference type="EMBL" id="LOKL01000153">
    <property type="protein sequence ID" value="MBZ3926163.1"/>
    <property type="molecule type" value="Genomic_DNA"/>
</dbReference>
<dbReference type="SUPFAM" id="SSF56712">
    <property type="entry name" value="Prokaryotic type I DNA topoisomerase"/>
    <property type="match status" value="1"/>
</dbReference>
<dbReference type="Gene3D" id="1.10.290.10">
    <property type="entry name" value="Topoisomerase I, domain 4"/>
    <property type="match status" value="1"/>
</dbReference>
<comment type="caution">
    <text evidence="1">The sequence shown here is derived from an EMBL/GenBank/DDBJ whole genome shotgun (WGS) entry which is preliminary data.</text>
</comment>
<evidence type="ECO:0000313" key="1">
    <source>
        <dbReference type="EMBL" id="MBZ3926163.1"/>
    </source>
</evidence>
<name>A0AAW4RT55_XANCI</name>
<evidence type="ECO:0008006" key="3">
    <source>
        <dbReference type="Google" id="ProtNLM"/>
    </source>
</evidence>